<proteinExistence type="inferred from homology"/>
<dbReference type="EMBL" id="LR215031">
    <property type="protein sequence ID" value="VEU72684.1"/>
    <property type="molecule type" value="Genomic_DNA"/>
</dbReference>
<evidence type="ECO:0000313" key="12">
    <source>
        <dbReference type="Proteomes" id="UP000289862"/>
    </source>
</evidence>
<keyword evidence="7 9" id="KW-1133">Transmembrane helix</keyword>
<feature type="transmembrane region" description="Helical" evidence="9">
    <location>
        <begin position="764"/>
        <end position="784"/>
    </location>
</feature>
<gene>
    <name evidence="11" type="primary">yloB</name>
    <name evidence="11" type="ORF">NCTC10186_00151</name>
</gene>
<feature type="domain" description="Cation-transporting P-type ATPase N-terminal" evidence="10">
    <location>
        <begin position="3"/>
        <end position="64"/>
    </location>
</feature>
<reference evidence="11 12" key="1">
    <citation type="submission" date="2019-01" db="EMBL/GenBank/DDBJ databases">
        <authorList>
            <consortium name="Pathogen Informatics"/>
        </authorList>
    </citation>
    <scope>NUCLEOTIDE SEQUENCE [LARGE SCALE GENOMIC DNA]</scope>
    <source>
        <strain evidence="11 12">NCTC10186</strain>
    </source>
</reference>
<evidence type="ECO:0000256" key="5">
    <source>
        <dbReference type="ARBA" id="ARBA00022840"/>
    </source>
</evidence>
<evidence type="ECO:0000256" key="9">
    <source>
        <dbReference type="SAM" id="Phobius"/>
    </source>
</evidence>
<comment type="similarity">
    <text evidence="2">Belongs to the cation transport ATPase (P-type) (TC 3.A.3) family. Type IIA subfamily.</text>
</comment>
<dbReference type="Pfam" id="PF00122">
    <property type="entry name" value="E1-E2_ATPase"/>
    <property type="match status" value="1"/>
</dbReference>
<dbReference type="Pfam" id="PF00690">
    <property type="entry name" value="Cation_ATPase_N"/>
    <property type="match status" value="1"/>
</dbReference>
<dbReference type="SUPFAM" id="SSF56784">
    <property type="entry name" value="HAD-like"/>
    <property type="match status" value="1"/>
</dbReference>
<evidence type="ECO:0000256" key="8">
    <source>
        <dbReference type="ARBA" id="ARBA00023136"/>
    </source>
</evidence>
<comment type="subcellular location">
    <subcellularLocation>
        <location evidence="1">Membrane</location>
        <topology evidence="1">Multi-pass membrane protein</topology>
    </subcellularLocation>
</comment>
<dbReference type="PRINTS" id="PR00119">
    <property type="entry name" value="CATATPASE"/>
</dbReference>
<dbReference type="PRINTS" id="PR00120">
    <property type="entry name" value="HATPASE"/>
</dbReference>
<dbReference type="SUPFAM" id="SSF81653">
    <property type="entry name" value="Calcium ATPase, transduction domain A"/>
    <property type="match status" value="1"/>
</dbReference>
<keyword evidence="4" id="KW-0547">Nucleotide-binding</keyword>
<evidence type="ECO:0000256" key="7">
    <source>
        <dbReference type="ARBA" id="ARBA00022989"/>
    </source>
</evidence>
<keyword evidence="11" id="KW-0378">Hydrolase</keyword>
<feature type="transmembrane region" description="Helical" evidence="9">
    <location>
        <begin position="718"/>
        <end position="737"/>
    </location>
</feature>
<feature type="transmembrane region" description="Helical" evidence="9">
    <location>
        <begin position="254"/>
        <end position="273"/>
    </location>
</feature>
<dbReference type="InterPro" id="IPR018303">
    <property type="entry name" value="ATPase_P-typ_P_site"/>
</dbReference>
<keyword evidence="6" id="KW-1278">Translocase</keyword>
<evidence type="ECO:0000256" key="4">
    <source>
        <dbReference type="ARBA" id="ARBA00022741"/>
    </source>
</evidence>
<name>A0A449AYW8_9BACT</name>
<keyword evidence="5" id="KW-0067">ATP-binding</keyword>
<dbReference type="KEGG" id="mgal:NCTC10186_00151"/>
<feature type="transmembrane region" description="Helical" evidence="9">
    <location>
        <begin position="47"/>
        <end position="67"/>
    </location>
</feature>
<dbReference type="AlphaFoldDB" id="A0A449AYW8"/>
<dbReference type="SFLD" id="SFLDS00003">
    <property type="entry name" value="Haloacid_Dehalogenase"/>
    <property type="match status" value="1"/>
</dbReference>
<dbReference type="GO" id="GO:0005524">
    <property type="term" value="F:ATP binding"/>
    <property type="evidence" value="ECO:0007669"/>
    <property type="project" value="UniProtKB-KW"/>
</dbReference>
<evidence type="ECO:0000256" key="3">
    <source>
        <dbReference type="ARBA" id="ARBA00022692"/>
    </source>
</evidence>
<dbReference type="Gene3D" id="3.40.1110.10">
    <property type="entry name" value="Calcium-transporting ATPase, cytoplasmic domain N"/>
    <property type="match status" value="1"/>
</dbReference>
<accession>A0A449AYW8</accession>
<feature type="transmembrane region" description="Helical" evidence="9">
    <location>
        <begin position="876"/>
        <end position="895"/>
    </location>
</feature>
<evidence type="ECO:0000256" key="1">
    <source>
        <dbReference type="ARBA" id="ARBA00004141"/>
    </source>
</evidence>
<dbReference type="SUPFAM" id="SSF81665">
    <property type="entry name" value="Calcium ATPase, transmembrane domain M"/>
    <property type="match status" value="1"/>
</dbReference>
<keyword evidence="12" id="KW-1185">Reference proteome</keyword>
<dbReference type="Pfam" id="PF00689">
    <property type="entry name" value="Cation_ATPase_C"/>
    <property type="match status" value="1"/>
</dbReference>
<dbReference type="EC" id="3.6.3.8" evidence="11"/>
<dbReference type="Pfam" id="PF13246">
    <property type="entry name" value="Cation_ATPase"/>
    <property type="match status" value="1"/>
</dbReference>
<dbReference type="OrthoDB" id="9813266at2"/>
<dbReference type="Proteomes" id="UP000289862">
    <property type="component" value="Chromosome"/>
</dbReference>
<dbReference type="InterPro" id="IPR004014">
    <property type="entry name" value="ATPase_P-typ_cation-transptr_N"/>
</dbReference>
<feature type="transmembrane region" description="Helical" evidence="9">
    <location>
        <begin position="82"/>
        <end position="105"/>
    </location>
</feature>
<dbReference type="GO" id="GO:0016887">
    <property type="term" value="F:ATP hydrolysis activity"/>
    <property type="evidence" value="ECO:0007669"/>
    <property type="project" value="InterPro"/>
</dbReference>
<dbReference type="RefSeq" id="WP_119572160.1">
    <property type="nucleotide sequence ID" value="NZ_LR215031.1"/>
</dbReference>
<dbReference type="PROSITE" id="PS00154">
    <property type="entry name" value="ATPASE_E1_E2"/>
    <property type="match status" value="1"/>
</dbReference>
<dbReference type="SUPFAM" id="SSF81660">
    <property type="entry name" value="Metal cation-transporting ATPase, ATP-binding domain N"/>
    <property type="match status" value="1"/>
</dbReference>
<evidence type="ECO:0000256" key="2">
    <source>
        <dbReference type="ARBA" id="ARBA00005675"/>
    </source>
</evidence>
<evidence type="ECO:0000256" key="6">
    <source>
        <dbReference type="ARBA" id="ARBA00022967"/>
    </source>
</evidence>
<dbReference type="Gene3D" id="1.20.1110.10">
    <property type="entry name" value="Calcium-transporting ATPase, transmembrane domain"/>
    <property type="match status" value="1"/>
</dbReference>
<dbReference type="InterPro" id="IPR023214">
    <property type="entry name" value="HAD_sf"/>
</dbReference>
<dbReference type="SFLD" id="SFLDF00027">
    <property type="entry name" value="p-type_atpase"/>
    <property type="match status" value="1"/>
</dbReference>
<dbReference type="InterPro" id="IPR036412">
    <property type="entry name" value="HAD-like_sf"/>
</dbReference>
<dbReference type="NCBIfam" id="TIGR01494">
    <property type="entry name" value="ATPase_P-type"/>
    <property type="match status" value="3"/>
</dbReference>
<dbReference type="PANTHER" id="PTHR42861">
    <property type="entry name" value="CALCIUM-TRANSPORTING ATPASE"/>
    <property type="match status" value="1"/>
</dbReference>
<feature type="transmembrane region" description="Helical" evidence="9">
    <location>
        <begin position="676"/>
        <end position="698"/>
    </location>
</feature>
<dbReference type="SMART" id="SM00831">
    <property type="entry name" value="Cation_ATPase_N"/>
    <property type="match status" value="1"/>
</dbReference>
<dbReference type="FunFam" id="3.40.50.1000:FF:000028">
    <property type="entry name" value="Calcium-transporting P-type ATPase, putative"/>
    <property type="match status" value="1"/>
</dbReference>
<keyword evidence="3 9" id="KW-0812">Transmembrane</keyword>
<evidence type="ECO:0000259" key="10">
    <source>
        <dbReference type="SMART" id="SM00831"/>
    </source>
</evidence>
<dbReference type="InterPro" id="IPR044492">
    <property type="entry name" value="P_typ_ATPase_HD_dom"/>
</dbReference>
<dbReference type="InterPro" id="IPR023299">
    <property type="entry name" value="ATPase_P-typ_cyto_dom_N"/>
</dbReference>
<dbReference type="GO" id="GO:0016020">
    <property type="term" value="C:membrane"/>
    <property type="evidence" value="ECO:0007669"/>
    <property type="project" value="UniProtKB-SubCell"/>
</dbReference>
<dbReference type="Gene3D" id="3.40.50.1000">
    <property type="entry name" value="HAD superfamily/HAD-like"/>
    <property type="match status" value="1"/>
</dbReference>
<dbReference type="InterPro" id="IPR008250">
    <property type="entry name" value="ATPase_P-typ_transduc_dom_A_sf"/>
</dbReference>
<dbReference type="InterPro" id="IPR059000">
    <property type="entry name" value="ATPase_P-type_domA"/>
</dbReference>
<sequence>MQNNENKPVGLNSGEAKRRLEKYGPNVIRTHKKRNLFAIYLSQFKDFMIILLLIAATISIAVAVWELVHKMQGPEPLNKTEIIISFVEPLIILIVVALNSALGAYQEVKSDQAVKALEKSNELNAKVYRDGKMILIPTHEVVPGDLIVVEAGDAICADARLVESFSLQVVEAALTGESLPVNKEAKELKNEEIIPIAEKINQIFSGTYVTNGKAVAEVYATGSQTEIGKINASIQAQETNKTPLQIKLDKLSKIFGLTGIGLLVVSLVLQILLNNLISGDWQNPAVYSNALVISISLAVAAIPEGLVTFTTVLLAIGVSYMTKENVVIKAFPAIETFGSLNVVCSDKTGTLTQNKMTVVKFYDGLNPTGELSESKALSAFVACCDASVHLNDKNEYVEVGDPTETGILRFGHKNNNSAEKFFNLNSKLHALPFDSDRKMMSILVDNGKGKKFMITKGAPDVILRNSKNATQEDYDRVERWSQNALRVIAVAFKNLPEYKTELDYQDESNLTFIGLVGMIDPPRPNVKESIELAANAGIKTVMITGDHLVTAKAIGSQLGIYNNGDLVLTGAELAQLTDQELREKVQDISIYARVSPNDKLRIVKAWQSHHQVVAMTGDGVNDAPALKAADLGCAMGITGTDVSKQAADTVLVDDDFNTIVKGIKKGRETFDRIKSVILNLLVSSLTEIIIMLVGLLAFRFIFKDSYQSAEFIVLSASQLLWINLLTHGLPAIALGMTSTEENVMERKPFSKNESIFARGMGQKLIIQSTILSVLALLSYLVVGFIAKTHGIVGKDFVELTSTACFLTLGIGASLNSLNLMSKKNLFRCNPLTYKLVYLASLSSLFLVLLVAFTPGLNQMFKMINLQDLKSSQFNHSYWALPVLFGFGLLIYEEIVKAIKTYKPTKAFKN</sequence>
<dbReference type="SFLD" id="SFLDG00002">
    <property type="entry name" value="C1.7:_P-type_atpase_like"/>
    <property type="match status" value="1"/>
</dbReference>
<keyword evidence="8 9" id="KW-0472">Membrane</keyword>
<protein>
    <submittedName>
        <fullName evidence="11">Calcium-transporting ATPase</fullName>
        <ecNumber evidence="11">3.6.3.8</ecNumber>
    </submittedName>
</protein>
<organism evidence="11 12">
    <name type="scientific">Mycoplasmopsis gallopavonis</name>
    <dbReference type="NCBI Taxonomy" id="76629"/>
    <lineage>
        <taxon>Bacteria</taxon>
        <taxon>Bacillati</taxon>
        <taxon>Mycoplasmatota</taxon>
        <taxon>Mycoplasmoidales</taxon>
        <taxon>Metamycoplasmataceae</taxon>
        <taxon>Mycoplasmopsis</taxon>
    </lineage>
</organism>
<dbReference type="InterPro" id="IPR001757">
    <property type="entry name" value="P_typ_ATPase"/>
</dbReference>
<feature type="transmembrane region" description="Helical" evidence="9">
    <location>
        <begin position="835"/>
        <end position="856"/>
    </location>
</feature>
<dbReference type="InterPro" id="IPR023298">
    <property type="entry name" value="ATPase_P-typ_TM_dom_sf"/>
</dbReference>
<dbReference type="Gene3D" id="2.70.150.10">
    <property type="entry name" value="Calcium-transporting ATPase, cytoplasmic transduction domain A"/>
    <property type="match status" value="1"/>
</dbReference>
<feature type="transmembrane region" description="Helical" evidence="9">
    <location>
        <begin position="796"/>
        <end position="814"/>
    </location>
</feature>
<dbReference type="FunFam" id="3.40.50.1000:FF:000001">
    <property type="entry name" value="Phospholipid-transporting ATPase IC"/>
    <property type="match status" value="1"/>
</dbReference>
<dbReference type="InterPro" id="IPR006068">
    <property type="entry name" value="ATPase_P-typ_cation-transptr_C"/>
</dbReference>
<feature type="transmembrane region" description="Helical" evidence="9">
    <location>
        <begin position="293"/>
        <end position="316"/>
    </location>
</feature>
<evidence type="ECO:0000313" key="11">
    <source>
        <dbReference type="EMBL" id="VEU72684.1"/>
    </source>
</evidence>